<evidence type="ECO:0000313" key="3">
    <source>
        <dbReference type="Proteomes" id="UP000824782"/>
    </source>
</evidence>
<dbReference type="Proteomes" id="UP000824782">
    <property type="component" value="Unassembled WGS sequence"/>
</dbReference>
<dbReference type="AlphaFoldDB" id="A0AAV6YNT7"/>
<proteinExistence type="predicted"/>
<organism evidence="2 3">
    <name type="scientific">Engystomops pustulosus</name>
    <name type="common">Tungara frog</name>
    <name type="synonym">Physalaemus pustulosus</name>
    <dbReference type="NCBI Taxonomy" id="76066"/>
    <lineage>
        <taxon>Eukaryota</taxon>
        <taxon>Metazoa</taxon>
        <taxon>Chordata</taxon>
        <taxon>Craniata</taxon>
        <taxon>Vertebrata</taxon>
        <taxon>Euteleostomi</taxon>
        <taxon>Amphibia</taxon>
        <taxon>Batrachia</taxon>
        <taxon>Anura</taxon>
        <taxon>Neobatrachia</taxon>
        <taxon>Hyloidea</taxon>
        <taxon>Leptodactylidae</taxon>
        <taxon>Leiuperinae</taxon>
        <taxon>Engystomops</taxon>
    </lineage>
</organism>
<gene>
    <name evidence="2" type="ORF">GDO81_028006</name>
</gene>
<comment type="caution">
    <text evidence="2">The sequence shown here is derived from an EMBL/GenBank/DDBJ whole genome shotgun (WGS) entry which is preliminary data.</text>
</comment>
<evidence type="ECO:0000313" key="2">
    <source>
        <dbReference type="EMBL" id="KAG8535673.1"/>
    </source>
</evidence>
<keyword evidence="3" id="KW-1185">Reference proteome</keyword>
<sequence length="101" mass="11268">MCVNKVRACIPGLSEEHDTPSPPDYVRPPTSYVSPGYMYPDIHHIRHRGYPKTGKLGAVVAAILLAFLVRHQYTPTFSLMTNNVFACSVPRESWVTTPSSH</sequence>
<accession>A0AAV6YNT7</accession>
<name>A0AAV6YNT7_ENGPU</name>
<feature type="transmembrane region" description="Helical" evidence="1">
    <location>
        <begin position="56"/>
        <end position="73"/>
    </location>
</feature>
<keyword evidence="1" id="KW-0812">Transmembrane</keyword>
<keyword evidence="1" id="KW-0472">Membrane</keyword>
<evidence type="ECO:0000256" key="1">
    <source>
        <dbReference type="SAM" id="Phobius"/>
    </source>
</evidence>
<protein>
    <submittedName>
        <fullName evidence="2">Uncharacterized protein</fullName>
    </submittedName>
</protein>
<reference evidence="2" key="1">
    <citation type="thesis" date="2020" institute="ProQuest LLC" country="789 East Eisenhower Parkway, Ann Arbor, MI, USA">
        <title>Comparative Genomics and Chromosome Evolution.</title>
        <authorList>
            <person name="Mudd A.B."/>
        </authorList>
    </citation>
    <scope>NUCLEOTIDE SEQUENCE</scope>
    <source>
        <strain evidence="2">237g6f4</strain>
        <tissue evidence="2">Blood</tissue>
    </source>
</reference>
<dbReference type="EMBL" id="WNYA01060225">
    <property type="protein sequence ID" value="KAG8535673.1"/>
    <property type="molecule type" value="Genomic_DNA"/>
</dbReference>
<keyword evidence="1" id="KW-1133">Transmembrane helix</keyword>